<name>A0AAP0QBC3_9ROSI</name>
<feature type="region of interest" description="Disordered" evidence="1">
    <location>
        <begin position="1"/>
        <end position="30"/>
    </location>
</feature>
<comment type="caution">
    <text evidence="2">The sequence shown here is derived from an EMBL/GenBank/DDBJ whole genome shotgun (WGS) entry which is preliminary data.</text>
</comment>
<feature type="compositionally biased region" description="Basic and acidic residues" evidence="1">
    <location>
        <begin position="66"/>
        <end position="78"/>
    </location>
</feature>
<accession>A0AAP0QBC3</accession>
<protein>
    <submittedName>
        <fullName evidence="2">Uncharacterized protein</fullName>
    </submittedName>
</protein>
<evidence type="ECO:0000256" key="1">
    <source>
        <dbReference type="SAM" id="MobiDB-lite"/>
    </source>
</evidence>
<feature type="compositionally biased region" description="Polar residues" evidence="1">
    <location>
        <begin position="1"/>
        <end position="27"/>
    </location>
</feature>
<keyword evidence="3" id="KW-1185">Reference proteome</keyword>
<evidence type="ECO:0000313" key="3">
    <source>
        <dbReference type="Proteomes" id="UP001428341"/>
    </source>
</evidence>
<reference evidence="2 3" key="1">
    <citation type="submission" date="2024-05" db="EMBL/GenBank/DDBJ databases">
        <title>Haplotype-resolved chromosome-level genome assembly of Huyou (Citrus changshanensis).</title>
        <authorList>
            <person name="Miao C."/>
            <person name="Chen W."/>
            <person name="Wu Y."/>
            <person name="Wang L."/>
            <person name="Zhao S."/>
            <person name="Grierson D."/>
            <person name="Xu C."/>
            <person name="Chen K."/>
        </authorList>
    </citation>
    <scope>NUCLEOTIDE SEQUENCE [LARGE SCALE GENOMIC DNA]</scope>
    <source>
        <strain evidence="2">01-14</strain>
        <tissue evidence="2">Leaf</tissue>
    </source>
</reference>
<gene>
    <name evidence="2" type="ORF">WN944_024523</name>
</gene>
<dbReference type="Proteomes" id="UP001428341">
    <property type="component" value="Unassembled WGS sequence"/>
</dbReference>
<dbReference type="EMBL" id="JBCGBO010000024">
    <property type="protein sequence ID" value="KAK9181386.1"/>
    <property type="molecule type" value="Genomic_DNA"/>
</dbReference>
<sequence length="78" mass="8349">MGEGSKTTYSEVQDPKSTQQVTENNSGKGRAVVKLSYVGSGQLSGIGHLVEDRVGPKTSGLSHFQARREVAKDENNSK</sequence>
<evidence type="ECO:0000313" key="2">
    <source>
        <dbReference type="EMBL" id="KAK9181386.1"/>
    </source>
</evidence>
<proteinExistence type="predicted"/>
<feature type="region of interest" description="Disordered" evidence="1">
    <location>
        <begin position="53"/>
        <end position="78"/>
    </location>
</feature>
<organism evidence="2 3">
    <name type="scientific">Citrus x changshan-huyou</name>
    <dbReference type="NCBI Taxonomy" id="2935761"/>
    <lineage>
        <taxon>Eukaryota</taxon>
        <taxon>Viridiplantae</taxon>
        <taxon>Streptophyta</taxon>
        <taxon>Embryophyta</taxon>
        <taxon>Tracheophyta</taxon>
        <taxon>Spermatophyta</taxon>
        <taxon>Magnoliopsida</taxon>
        <taxon>eudicotyledons</taxon>
        <taxon>Gunneridae</taxon>
        <taxon>Pentapetalae</taxon>
        <taxon>rosids</taxon>
        <taxon>malvids</taxon>
        <taxon>Sapindales</taxon>
        <taxon>Rutaceae</taxon>
        <taxon>Aurantioideae</taxon>
        <taxon>Citrus</taxon>
    </lineage>
</organism>
<dbReference type="AlphaFoldDB" id="A0AAP0QBC3"/>